<dbReference type="EMBL" id="BQNB010010325">
    <property type="protein sequence ID" value="GJS75747.1"/>
    <property type="molecule type" value="Genomic_DNA"/>
</dbReference>
<evidence type="ECO:0000313" key="1">
    <source>
        <dbReference type="EMBL" id="GJS75747.1"/>
    </source>
</evidence>
<proteinExistence type="predicted"/>
<name>A0ABQ4YFV9_9ASTR</name>
<evidence type="ECO:0000313" key="2">
    <source>
        <dbReference type="Proteomes" id="UP001151760"/>
    </source>
</evidence>
<gene>
    <name evidence="1" type="ORF">Tco_0725628</name>
</gene>
<accession>A0ABQ4YFV9</accession>
<protein>
    <submittedName>
        <fullName evidence="1">Uncharacterized protein</fullName>
    </submittedName>
</protein>
<reference evidence="1" key="2">
    <citation type="submission" date="2022-01" db="EMBL/GenBank/DDBJ databases">
        <authorList>
            <person name="Yamashiro T."/>
            <person name="Shiraishi A."/>
            <person name="Satake H."/>
            <person name="Nakayama K."/>
        </authorList>
    </citation>
    <scope>NUCLEOTIDE SEQUENCE</scope>
</reference>
<sequence>MVSIKKYRVEFITIPSDWGAEVAASEFSHLNHSLSHRPVSVKPDISKASSAGAKLHILKPSCERNGITPTLKESLSPTSGSKVPNSPLTGLLIVCGHRMFVVIQIQALAVIGGLQIQSVIAMPPHHESSLKRTFPRKVDKVSLPQSGVRIRSHPQRDDKSTRIGIAKSFRLFNQQD</sequence>
<comment type="caution">
    <text evidence="1">The sequence shown here is derived from an EMBL/GenBank/DDBJ whole genome shotgun (WGS) entry which is preliminary data.</text>
</comment>
<reference evidence="1" key="1">
    <citation type="journal article" date="2022" name="Int. J. Mol. Sci.">
        <title>Draft Genome of Tanacetum Coccineum: Genomic Comparison of Closely Related Tanacetum-Family Plants.</title>
        <authorList>
            <person name="Yamashiro T."/>
            <person name="Shiraishi A."/>
            <person name="Nakayama K."/>
            <person name="Satake H."/>
        </authorList>
    </citation>
    <scope>NUCLEOTIDE SEQUENCE</scope>
</reference>
<organism evidence="1 2">
    <name type="scientific">Tanacetum coccineum</name>
    <dbReference type="NCBI Taxonomy" id="301880"/>
    <lineage>
        <taxon>Eukaryota</taxon>
        <taxon>Viridiplantae</taxon>
        <taxon>Streptophyta</taxon>
        <taxon>Embryophyta</taxon>
        <taxon>Tracheophyta</taxon>
        <taxon>Spermatophyta</taxon>
        <taxon>Magnoliopsida</taxon>
        <taxon>eudicotyledons</taxon>
        <taxon>Gunneridae</taxon>
        <taxon>Pentapetalae</taxon>
        <taxon>asterids</taxon>
        <taxon>campanulids</taxon>
        <taxon>Asterales</taxon>
        <taxon>Asteraceae</taxon>
        <taxon>Asteroideae</taxon>
        <taxon>Anthemideae</taxon>
        <taxon>Anthemidinae</taxon>
        <taxon>Tanacetum</taxon>
    </lineage>
</organism>
<keyword evidence="2" id="KW-1185">Reference proteome</keyword>
<dbReference type="Proteomes" id="UP001151760">
    <property type="component" value="Unassembled WGS sequence"/>
</dbReference>